<keyword evidence="2" id="KW-0813">Transport</keyword>
<reference evidence="11" key="1">
    <citation type="journal article" date="2020" name="mSystems">
        <title>Genome- and Community-Level Interaction Insights into Carbon Utilization and Element Cycling Functions of Hydrothermarchaeota in Hydrothermal Sediment.</title>
        <authorList>
            <person name="Zhou Z."/>
            <person name="Liu Y."/>
            <person name="Xu W."/>
            <person name="Pan J."/>
            <person name="Luo Z.H."/>
            <person name="Li M."/>
        </authorList>
    </citation>
    <scope>NUCLEOTIDE SEQUENCE [LARGE SCALE GENOMIC DNA]</scope>
    <source>
        <strain evidence="11">SpSt-1125</strain>
    </source>
</reference>
<feature type="transmembrane region" description="Helical" evidence="10">
    <location>
        <begin position="78"/>
        <end position="107"/>
    </location>
</feature>
<sequence length="471" mass="48702">MISIAAKERATEADVLEAPQINPTPTRRGLTDIFRGRPTPPVPSKVARLALPITVGVLADSVLSLISLLVVSRLSTEAVAAVGLSSYLFFLVNASLTVFASGLSVVVSQALGAGHEKLAARAVGETLGAALLFSVVLAASSPLWLREYLFLTSQGNEAVASEGYRYALARMLSLPALSTGVTLSSLYRSAEQPWPTAASSVISMLVGAALIPVLALRPLGLGVVGAGLASSIASYTGLIVYALWRPPLAVSVLPPMGVALKVLAVGLPVAAERLVASLAHNVYINAVARGGTEALAAHNIGLTVENLVIQPSFALSMAALVEAGRSVGAGNQREASAVLRESARVGTTWMTLAALVLAALSPRVGYLFTADSRVAELTATYLLLAAASEPGLGVSAALFGAIRGMGSVWLPLVISSSTVVFLRALPAQLLSMSYGAVGAWATQITDMYGRALLALLAWRLLGAHRLSRKLV</sequence>
<dbReference type="NCBIfam" id="TIGR00797">
    <property type="entry name" value="matE"/>
    <property type="match status" value="1"/>
</dbReference>
<protein>
    <recommendedName>
        <fullName evidence="9">Multidrug-efflux transporter</fullName>
    </recommendedName>
</protein>
<feature type="transmembrane region" description="Helical" evidence="10">
    <location>
        <begin position="349"/>
        <end position="369"/>
    </location>
</feature>
<feature type="transmembrane region" description="Helical" evidence="10">
    <location>
        <begin position="408"/>
        <end position="425"/>
    </location>
</feature>
<dbReference type="Pfam" id="PF01554">
    <property type="entry name" value="MatE"/>
    <property type="match status" value="2"/>
</dbReference>
<gene>
    <name evidence="11" type="ORF">ENM88_00855</name>
</gene>
<keyword evidence="6 10" id="KW-1133">Transmembrane helix</keyword>
<evidence type="ECO:0000256" key="3">
    <source>
        <dbReference type="ARBA" id="ARBA00022449"/>
    </source>
</evidence>
<feature type="transmembrane region" description="Helical" evidence="10">
    <location>
        <begin position="381"/>
        <end position="401"/>
    </location>
</feature>
<evidence type="ECO:0000256" key="7">
    <source>
        <dbReference type="ARBA" id="ARBA00023065"/>
    </source>
</evidence>
<evidence type="ECO:0000256" key="9">
    <source>
        <dbReference type="ARBA" id="ARBA00031636"/>
    </source>
</evidence>
<dbReference type="PIRSF" id="PIRSF006603">
    <property type="entry name" value="DinF"/>
    <property type="match status" value="1"/>
</dbReference>
<dbReference type="AlphaFoldDB" id="A0A7J3X583"/>
<feature type="transmembrane region" description="Helical" evidence="10">
    <location>
        <begin position="127"/>
        <end position="145"/>
    </location>
</feature>
<organism evidence="11">
    <name type="scientific">Thermofilum pendens</name>
    <dbReference type="NCBI Taxonomy" id="2269"/>
    <lineage>
        <taxon>Archaea</taxon>
        <taxon>Thermoproteota</taxon>
        <taxon>Thermoprotei</taxon>
        <taxon>Thermofilales</taxon>
        <taxon>Thermofilaceae</taxon>
        <taxon>Thermofilum</taxon>
    </lineage>
</organism>
<feature type="transmembrane region" description="Helical" evidence="10">
    <location>
        <begin position="49"/>
        <end position="71"/>
    </location>
</feature>
<evidence type="ECO:0000313" key="11">
    <source>
        <dbReference type="EMBL" id="HHP04282.1"/>
    </source>
</evidence>
<dbReference type="InterPro" id="IPR002528">
    <property type="entry name" value="MATE_fam"/>
</dbReference>
<dbReference type="InterPro" id="IPR050222">
    <property type="entry name" value="MATE_MdtK"/>
</dbReference>
<evidence type="ECO:0000256" key="4">
    <source>
        <dbReference type="ARBA" id="ARBA00022475"/>
    </source>
</evidence>
<accession>A0A7J3X583</accession>
<evidence type="ECO:0000256" key="6">
    <source>
        <dbReference type="ARBA" id="ARBA00022989"/>
    </source>
</evidence>
<name>A0A7J3X583_THEPE</name>
<proteinExistence type="predicted"/>
<dbReference type="PANTHER" id="PTHR43298">
    <property type="entry name" value="MULTIDRUG RESISTANCE PROTEIN NORM-RELATED"/>
    <property type="match status" value="1"/>
</dbReference>
<feature type="transmembrane region" description="Helical" evidence="10">
    <location>
        <begin position="437"/>
        <end position="461"/>
    </location>
</feature>
<feature type="transmembrane region" description="Helical" evidence="10">
    <location>
        <begin position="223"/>
        <end position="244"/>
    </location>
</feature>
<dbReference type="GO" id="GO:0005886">
    <property type="term" value="C:plasma membrane"/>
    <property type="evidence" value="ECO:0007669"/>
    <property type="project" value="UniProtKB-SubCell"/>
</dbReference>
<evidence type="ECO:0000256" key="2">
    <source>
        <dbReference type="ARBA" id="ARBA00022448"/>
    </source>
</evidence>
<dbReference type="EMBL" id="DRZM01000028">
    <property type="protein sequence ID" value="HHP04282.1"/>
    <property type="molecule type" value="Genomic_DNA"/>
</dbReference>
<dbReference type="InterPro" id="IPR048279">
    <property type="entry name" value="MdtK-like"/>
</dbReference>
<comment type="subcellular location">
    <subcellularLocation>
        <location evidence="1">Cell membrane</location>
        <topology evidence="1">Multi-pass membrane protein</topology>
    </subcellularLocation>
</comment>
<evidence type="ECO:0000256" key="10">
    <source>
        <dbReference type="SAM" id="Phobius"/>
    </source>
</evidence>
<evidence type="ECO:0000256" key="1">
    <source>
        <dbReference type="ARBA" id="ARBA00004651"/>
    </source>
</evidence>
<comment type="caution">
    <text evidence="11">The sequence shown here is derived from an EMBL/GenBank/DDBJ whole genome shotgun (WGS) entry which is preliminary data.</text>
</comment>
<feature type="transmembrane region" description="Helical" evidence="10">
    <location>
        <begin position="250"/>
        <end position="271"/>
    </location>
</feature>
<feature type="transmembrane region" description="Helical" evidence="10">
    <location>
        <begin position="193"/>
        <end position="216"/>
    </location>
</feature>
<keyword evidence="3" id="KW-0050">Antiport</keyword>
<keyword evidence="4" id="KW-1003">Cell membrane</keyword>
<keyword evidence="8 10" id="KW-0472">Membrane</keyword>
<evidence type="ECO:0000256" key="8">
    <source>
        <dbReference type="ARBA" id="ARBA00023136"/>
    </source>
</evidence>
<keyword evidence="5 10" id="KW-0812">Transmembrane</keyword>
<dbReference type="GO" id="GO:0015297">
    <property type="term" value="F:antiporter activity"/>
    <property type="evidence" value="ECO:0007669"/>
    <property type="project" value="UniProtKB-KW"/>
</dbReference>
<dbReference type="PANTHER" id="PTHR43298:SF2">
    <property type="entry name" value="FMN_FAD EXPORTER YEEO-RELATED"/>
    <property type="match status" value="1"/>
</dbReference>
<dbReference type="GO" id="GO:0006811">
    <property type="term" value="P:monoatomic ion transport"/>
    <property type="evidence" value="ECO:0007669"/>
    <property type="project" value="UniProtKB-KW"/>
</dbReference>
<dbReference type="GO" id="GO:0042910">
    <property type="term" value="F:xenobiotic transmembrane transporter activity"/>
    <property type="evidence" value="ECO:0007669"/>
    <property type="project" value="InterPro"/>
</dbReference>
<evidence type="ECO:0000256" key="5">
    <source>
        <dbReference type="ARBA" id="ARBA00022692"/>
    </source>
</evidence>
<keyword evidence="7" id="KW-0406">Ion transport</keyword>